<dbReference type="RefSeq" id="WP_111490197.1">
    <property type="nucleotide sequence ID" value="NZ_CP031264.1"/>
</dbReference>
<dbReference type="OrthoDB" id="9806334at2"/>
<evidence type="ECO:0000256" key="3">
    <source>
        <dbReference type="ARBA" id="ARBA00023163"/>
    </source>
</evidence>
<dbReference type="Proteomes" id="UP000249340">
    <property type="component" value="Chromosome"/>
</dbReference>
<evidence type="ECO:0000256" key="2">
    <source>
        <dbReference type="ARBA" id="ARBA00023125"/>
    </source>
</evidence>
<dbReference type="AlphaFoldDB" id="A0A345T2S8"/>
<keyword evidence="6" id="KW-1185">Reference proteome</keyword>
<dbReference type="KEGG" id="stri:C7M71_025685"/>
<dbReference type="GO" id="GO:0003700">
    <property type="term" value="F:DNA-binding transcription factor activity"/>
    <property type="evidence" value="ECO:0007669"/>
    <property type="project" value="TreeGrafter"/>
</dbReference>
<keyword evidence="3" id="KW-0804">Transcription</keyword>
<keyword evidence="2" id="KW-0238">DNA-binding</keyword>
<gene>
    <name evidence="5" type="ORF">C7M71_025685</name>
</gene>
<evidence type="ECO:0000313" key="6">
    <source>
        <dbReference type="Proteomes" id="UP000249340"/>
    </source>
</evidence>
<dbReference type="Pfam" id="PF00440">
    <property type="entry name" value="TetR_N"/>
    <property type="match status" value="1"/>
</dbReference>
<dbReference type="InterPro" id="IPR036271">
    <property type="entry name" value="Tet_transcr_reg_TetR-rel_C_sf"/>
</dbReference>
<dbReference type="GO" id="GO:0000976">
    <property type="term" value="F:transcription cis-regulatory region binding"/>
    <property type="evidence" value="ECO:0007669"/>
    <property type="project" value="TreeGrafter"/>
</dbReference>
<name>A0A345T2S8_9ACTN</name>
<proteinExistence type="predicted"/>
<organism evidence="5 6">
    <name type="scientific">Peterkaempfera bronchialis</name>
    <dbReference type="NCBI Taxonomy" id="2126346"/>
    <lineage>
        <taxon>Bacteria</taxon>
        <taxon>Bacillati</taxon>
        <taxon>Actinomycetota</taxon>
        <taxon>Actinomycetes</taxon>
        <taxon>Kitasatosporales</taxon>
        <taxon>Streptomycetaceae</taxon>
        <taxon>Peterkaempfera</taxon>
    </lineage>
</organism>
<reference evidence="5" key="2">
    <citation type="journal article" date="2019" name="Int. J. Syst. Evol. Microbiol.">
        <title>Streptacidiphilus bronchialis sp. nov., a ciprofloxacin-resistant bacterium from a human clinical specimen; reclassification of Streptomyces griseoplanus as Streptacidiphilus griseoplanus comb. nov. and emended description of the genus Streptacidiphilus.</title>
        <authorList>
            <person name="Nouioui I."/>
            <person name="Klenk H.P."/>
            <person name="Igual J.M."/>
            <person name="Gulvik C.A."/>
            <person name="Lasker B.A."/>
            <person name="McQuiston J.R."/>
        </authorList>
    </citation>
    <scope>NUCLEOTIDE SEQUENCE</scope>
    <source>
        <strain evidence="5">DSM 106435</strain>
    </source>
</reference>
<dbReference type="SUPFAM" id="SSF48498">
    <property type="entry name" value="Tetracyclin repressor-like, C-terminal domain"/>
    <property type="match status" value="1"/>
</dbReference>
<evidence type="ECO:0000256" key="1">
    <source>
        <dbReference type="ARBA" id="ARBA00023015"/>
    </source>
</evidence>
<evidence type="ECO:0000259" key="4">
    <source>
        <dbReference type="Pfam" id="PF00440"/>
    </source>
</evidence>
<dbReference type="EMBL" id="CP031264">
    <property type="protein sequence ID" value="AXI80283.1"/>
    <property type="molecule type" value="Genomic_DNA"/>
</dbReference>
<dbReference type="InterPro" id="IPR009057">
    <property type="entry name" value="Homeodomain-like_sf"/>
</dbReference>
<keyword evidence="1" id="KW-0805">Transcription regulation</keyword>
<reference evidence="5" key="1">
    <citation type="submission" date="2018-07" db="EMBL/GenBank/DDBJ databases">
        <authorList>
            <person name="Batra D."/>
            <person name="Gulvik C.A."/>
        </authorList>
    </citation>
    <scope>NUCLEOTIDE SEQUENCE</scope>
    <source>
        <strain evidence="5">DSM 106435</strain>
    </source>
</reference>
<accession>A0A345T2S8</accession>
<dbReference type="PANTHER" id="PTHR30055:SF234">
    <property type="entry name" value="HTH-TYPE TRANSCRIPTIONAL REGULATOR BETI"/>
    <property type="match status" value="1"/>
</dbReference>
<dbReference type="Gene3D" id="1.10.357.10">
    <property type="entry name" value="Tetracycline Repressor, domain 2"/>
    <property type="match status" value="1"/>
</dbReference>
<evidence type="ECO:0000313" key="5">
    <source>
        <dbReference type="EMBL" id="AXI80283.1"/>
    </source>
</evidence>
<dbReference type="InterPro" id="IPR050109">
    <property type="entry name" value="HTH-type_TetR-like_transc_reg"/>
</dbReference>
<dbReference type="InterPro" id="IPR001647">
    <property type="entry name" value="HTH_TetR"/>
</dbReference>
<dbReference type="PANTHER" id="PTHR30055">
    <property type="entry name" value="HTH-TYPE TRANSCRIPTIONAL REGULATOR RUTR"/>
    <property type="match status" value="1"/>
</dbReference>
<dbReference type="SUPFAM" id="SSF46689">
    <property type="entry name" value="Homeodomain-like"/>
    <property type="match status" value="1"/>
</dbReference>
<feature type="domain" description="HTH tetR-type" evidence="4">
    <location>
        <begin position="23"/>
        <end position="70"/>
    </location>
</feature>
<protein>
    <submittedName>
        <fullName evidence="5">TetR family transcriptional regulator</fullName>
    </submittedName>
</protein>
<sequence>MGTKRGGAHGGRTLTEEARRAQIVQAAIETVAELGYPYASFSRVAKRAGLSSTGMISYYFAGKSELIAEVMATIFRVAGEITVPRMERERTYRGKLRAYIESSFTFMERYPAHTMALIEIVIGSRFRDVAAMGPVEQAVASVDALVDCLNKGRSAGEFGEFDPLVMAIAIRGAIDNALRQHMFDPDIDLARCGREIAEIFDRCTRTDPPSESTGDSQP</sequence>